<keyword evidence="5" id="KW-0675">Receptor</keyword>
<dbReference type="Proteomes" id="UP001175271">
    <property type="component" value="Unassembled WGS sequence"/>
</dbReference>
<dbReference type="EMBL" id="JAUCMV010000005">
    <property type="protein sequence ID" value="KAK0400122.1"/>
    <property type="molecule type" value="Genomic_DNA"/>
</dbReference>
<dbReference type="PANTHER" id="PTHR46895:SF1">
    <property type="entry name" value="G-PROTEIN COUPLED RECEPTORS FAMILY 1 PROFILE DOMAIN-CONTAINING PROTEIN"/>
    <property type="match status" value="1"/>
</dbReference>
<reference evidence="9" key="1">
    <citation type="submission" date="2023-06" db="EMBL/GenBank/DDBJ databases">
        <title>Genomic analysis of the entomopathogenic nematode Steinernema hermaphroditum.</title>
        <authorList>
            <person name="Schwarz E.M."/>
            <person name="Heppert J.K."/>
            <person name="Baniya A."/>
            <person name="Schwartz H.T."/>
            <person name="Tan C.-H."/>
            <person name="Antoshechkin I."/>
            <person name="Sternberg P.W."/>
            <person name="Goodrich-Blair H."/>
            <person name="Dillman A.R."/>
        </authorList>
    </citation>
    <scope>NUCLEOTIDE SEQUENCE</scope>
    <source>
        <strain evidence="9">PS9179</strain>
        <tissue evidence="9">Whole animal</tissue>
    </source>
</reference>
<dbReference type="InterPro" id="IPR017452">
    <property type="entry name" value="GPCR_Rhodpsn_7TM"/>
</dbReference>
<protein>
    <recommendedName>
        <fullName evidence="8">G-protein coupled receptors family 1 profile domain-containing protein</fullName>
    </recommendedName>
</protein>
<dbReference type="PRINTS" id="PR00237">
    <property type="entry name" value="GPCRRHODOPSN"/>
</dbReference>
<dbReference type="InterPro" id="IPR019427">
    <property type="entry name" value="7TM_GPCR_serpentine_rcpt_Srw"/>
</dbReference>
<sequence length="430" mass="48820">MELPPGYEMNQCLNDTVLQLTTGDIDYIIQRYLFPVEFVAGVVGNCINLVVLLSKGMRTESNLLLSAMAFSDIGFLVSMLPHCLAPYAVFYTSMTFRYFYYITKTHVNAMANLFSAAATWLVLAVSIERFFGIRKPMHTRFQWRVWKIYALIVLVFILATAVTSYHHIEYHVKIVELCNKTQLRALYYPVGQKVAMVPSLKLGLLGNSSDPPDIPAVFAVYAKWGKYIQSSTVVVMPIIAVAILNYSLIAALRKRDVLTNSASEPNDLKALECETTLMVTERGKSSVSRKESDKIRFSDLGAIQRQERRVTITVLSIVTCFTLTHAPTLIPFVWESIDDTATRYPLFINMVSIVNNLLVVGKVMNFVLFCSVSSHFRKRMVTLLFRRQPKKYSTGSTSMQSRHKHSVQLSTYRSRPRLQKFSTTSTQLDY</sequence>
<feature type="domain" description="G-protein coupled receptors family 1 profile" evidence="8">
    <location>
        <begin position="44"/>
        <end position="369"/>
    </location>
</feature>
<feature type="region of interest" description="Disordered" evidence="6">
    <location>
        <begin position="393"/>
        <end position="412"/>
    </location>
</feature>
<gene>
    <name evidence="9" type="ORF">QR680_003367</name>
</gene>
<organism evidence="9 10">
    <name type="scientific">Steinernema hermaphroditum</name>
    <dbReference type="NCBI Taxonomy" id="289476"/>
    <lineage>
        <taxon>Eukaryota</taxon>
        <taxon>Metazoa</taxon>
        <taxon>Ecdysozoa</taxon>
        <taxon>Nematoda</taxon>
        <taxon>Chromadorea</taxon>
        <taxon>Rhabditida</taxon>
        <taxon>Tylenchina</taxon>
        <taxon>Panagrolaimomorpha</taxon>
        <taxon>Strongyloidoidea</taxon>
        <taxon>Steinernematidae</taxon>
        <taxon>Steinernema</taxon>
    </lineage>
</organism>
<proteinExistence type="inferred from homology"/>
<evidence type="ECO:0000256" key="7">
    <source>
        <dbReference type="SAM" id="Phobius"/>
    </source>
</evidence>
<dbReference type="PROSITE" id="PS00237">
    <property type="entry name" value="G_PROTEIN_RECEP_F1_1"/>
    <property type="match status" value="1"/>
</dbReference>
<evidence type="ECO:0000313" key="10">
    <source>
        <dbReference type="Proteomes" id="UP001175271"/>
    </source>
</evidence>
<dbReference type="PROSITE" id="PS50262">
    <property type="entry name" value="G_PROTEIN_RECEP_F1_2"/>
    <property type="match status" value="1"/>
</dbReference>
<feature type="transmembrane region" description="Helical" evidence="7">
    <location>
        <begin position="346"/>
        <end position="370"/>
    </location>
</feature>
<evidence type="ECO:0000256" key="5">
    <source>
        <dbReference type="RuleBase" id="RU000688"/>
    </source>
</evidence>
<dbReference type="AlphaFoldDB" id="A0AA39H916"/>
<keyword evidence="3 7" id="KW-1133">Transmembrane helix</keyword>
<dbReference type="SUPFAM" id="SSF81321">
    <property type="entry name" value="Family A G protein-coupled receptor-like"/>
    <property type="match status" value="1"/>
</dbReference>
<evidence type="ECO:0000256" key="6">
    <source>
        <dbReference type="SAM" id="MobiDB-lite"/>
    </source>
</evidence>
<evidence type="ECO:0000259" key="8">
    <source>
        <dbReference type="PROSITE" id="PS50262"/>
    </source>
</evidence>
<dbReference type="GO" id="GO:0008528">
    <property type="term" value="F:G protein-coupled peptide receptor activity"/>
    <property type="evidence" value="ECO:0007669"/>
    <property type="project" value="InterPro"/>
</dbReference>
<dbReference type="InterPro" id="IPR000276">
    <property type="entry name" value="GPCR_Rhodpsn"/>
</dbReference>
<keyword evidence="10" id="KW-1185">Reference proteome</keyword>
<evidence type="ECO:0000256" key="1">
    <source>
        <dbReference type="ARBA" id="ARBA00004370"/>
    </source>
</evidence>
<feature type="transmembrane region" description="Helical" evidence="7">
    <location>
        <begin position="63"/>
        <end position="89"/>
    </location>
</feature>
<comment type="subcellular location">
    <subcellularLocation>
        <location evidence="1">Membrane</location>
    </subcellularLocation>
</comment>
<feature type="transmembrane region" description="Helical" evidence="7">
    <location>
        <begin position="148"/>
        <end position="168"/>
    </location>
</feature>
<feature type="transmembrane region" description="Helical" evidence="7">
    <location>
        <begin position="233"/>
        <end position="252"/>
    </location>
</feature>
<evidence type="ECO:0000313" key="9">
    <source>
        <dbReference type="EMBL" id="KAK0400122.1"/>
    </source>
</evidence>
<comment type="caution">
    <text evidence="9">The sequence shown here is derived from an EMBL/GenBank/DDBJ whole genome shotgun (WGS) entry which is preliminary data.</text>
</comment>
<dbReference type="PANTHER" id="PTHR46895">
    <property type="entry name" value="PROTEIN CBG20548-RELATED"/>
    <property type="match status" value="1"/>
</dbReference>
<accession>A0AA39H916</accession>
<keyword evidence="5" id="KW-0807">Transducer</keyword>
<keyword evidence="4 7" id="KW-0472">Membrane</keyword>
<comment type="similarity">
    <text evidence="5">Belongs to the G-protein coupled receptor 1 family.</text>
</comment>
<name>A0AA39H916_9BILA</name>
<feature type="transmembrane region" description="Helical" evidence="7">
    <location>
        <begin position="310"/>
        <end position="334"/>
    </location>
</feature>
<dbReference type="CDD" id="cd14978">
    <property type="entry name" value="7tmA_FMRFamide_R-like"/>
    <property type="match status" value="1"/>
</dbReference>
<dbReference type="GO" id="GO:0016020">
    <property type="term" value="C:membrane"/>
    <property type="evidence" value="ECO:0007669"/>
    <property type="project" value="UniProtKB-SubCell"/>
</dbReference>
<feature type="transmembrane region" description="Helical" evidence="7">
    <location>
        <begin position="32"/>
        <end position="51"/>
    </location>
</feature>
<keyword evidence="2 5" id="KW-0812">Transmembrane</keyword>
<dbReference type="Pfam" id="PF10324">
    <property type="entry name" value="7TM_GPCR_Srw"/>
    <property type="match status" value="1"/>
</dbReference>
<evidence type="ECO:0000256" key="2">
    <source>
        <dbReference type="ARBA" id="ARBA00022692"/>
    </source>
</evidence>
<feature type="transmembrane region" description="Helical" evidence="7">
    <location>
        <begin position="109"/>
        <end position="127"/>
    </location>
</feature>
<keyword evidence="5" id="KW-0297">G-protein coupled receptor</keyword>
<evidence type="ECO:0000256" key="4">
    <source>
        <dbReference type="ARBA" id="ARBA00023136"/>
    </source>
</evidence>
<dbReference type="Gene3D" id="1.20.1070.10">
    <property type="entry name" value="Rhodopsin 7-helix transmembrane proteins"/>
    <property type="match status" value="1"/>
</dbReference>
<evidence type="ECO:0000256" key="3">
    <source>
        <dbReference type="ARBA" id="ARBA00022989"/>
    </source>
</evidence>